<proteinExistence type="predicted"/>
<keyword evidence="2" id="KW-1185">Reference proteome</keyword>
<dbReference type="AlphaFoldDB" id="A0A369AQM3"/>
<reference evidence="1 2" key="1">
    <citation type="submission" date="2018-07" db="EMBL/GenBank/DDBJ databases">
        <title>Genomic Encyclopedia of Type Strains, Phase IV (KMG-IV): sequencing the most valuable type-strain genomes for metagenomic binning, comparative biology and taxonomic classification.</title>
        <authorList>
            <person name="Goeker M."/>
        </authorList>
    </citation>
    <scope>NUCLEOTIDE SEQUENCE [LARGE SCALE GENOMIC DNA]</scope>
    <source>
        <strain evidence="1 2">DSM 100911</strain>
    </source>
</reference>
<evidence type="ECO:0008006" key="3">
    <source>
        <dbReference type="Google" id="ProtNLM"/>
    </source>
</evidence>
<dbReference type="RefSeq" id="WP_199755289.1">
    <property type="nucleotide sequence ID" value="NZ_QPJU01000001.1"/>
</dbReference>
<dbReference type="SUPFAM" id="SSF52768">
    <property type="entry name" value="Arginase/deacetylase"/>
    <property type="match status" value="1"/>
</dbReference>
<dbReference type="EMBL" id="QPJU01000001">
    <property type="protein sequence ID" value="RCX11501.1"/>
    <property type="molecule type" value="Genomic_DNA"/>
</dbReference>
<organism evidence="1 2">
    <name type="scientific">Extensimonas vulgaris</name>
    <dbReference type="NCBI Taxonomy" id="1031594"/>
    <lineage>
        <taxon>Bacteria</taxon>
        <taxon>Pseudomonadati</taxon>
        <taxon>Pseudomonadota</taxon>
        <taxon>Betaproteobacteria</taxon>
        <taxon>Burkholderiales</taxon>
        <taxon>Comamonadaceae</taxon>
        <taxon>Extensimonas</taxon>
    </lineage>
</organism>
<comment type="caution">
    <text evidence="1">The sequence shown here is derived from an EMBL/GenBank/DDBJ whole genome shotgun (WGS) entry which is preliminary data.</text>
</comment>
<sequence>MTASTAMPPPPPLVLDLDGSVQGIDGVAGMGQALRVPLGAWQEAIRFGCGWRRWAAFCAHAEALLDALVPAAHGTVLLGSGDFHHLSHWLLQRVPGSAPFDVVVLDNHPDNMRFPWGIHCGSWVHHAARLPRVRRIDVLGIGSGDVGWRHAWENHLLPLARGKVRYWSVGVDLRWTRALGPGAACRSFATPAQLLDAFCMELHAGDAPVYLSIDKDVFSPAVAHTNWDQGCFDLPAALRVIAALRGRIVGSDITGEVSIHPYRTRWKRWLSALDAQPAISATQLQTWQEEQAQVNRSLLAALAQSRKSY</sequence>
<evidence type="ECO:0000313" key="1">
    <source>
        <dbReference type="EMBL" id="RCX11501.1"/>
    </source>
</evidence>
<protein>
    <recommendedName>
        <fullName evidence="3">Arginase family protein</fullName>
    </recommendedName>
</protein>
<dbReference type="Gene3D" id="3.40.800.10">
    <property type="entry name" value="Ureohydrolase domain"/>
    <property type="match status" value="1"/>
</dbReference>
<evidence type="ECO:0000313" key="2">
    <source>
        <dbReference type="Proteomes" id="UP000252174"/>
    </source>
</evidence>
<dbReference type="Proteomes" id="UP000252174">
    <property type="component" value="Unassembled WGS sequence"/>
</dbReference>
<name>A0A369AQM3_9BURK</name>
<gene>
    <name evidence="1" type="ORF">DFR45_10122</name>
</gene>
<dbReference type="InterPro" id="IPR023696">
    <property type="entry name" value="Ureohydrolase_dom_sf"/>
</dbReference>
<accession>A0A369AQM3</accession>